<proteinExistence type="predicted"/>
<feature type="domain" description="HNH/Endo VII superfamily nuclease toxins" evidence="2">
    <location>
        <begin position="1035"/>
        <end position="1106"/>
    </location>
</feature>
<accession>A0A7W7VT58</accession>
<dbReference type="InterPro" id="IPR001826">
    <property type="entry name" value="RHS"/>
</dbReference>
<dbReference type="InterPro" id="IPR028048">
    <property type="entry name" value="Tox-HNH-EHHH"/>
</dbReference>
<dbReference type="InterPro" id="IPR006530">
    <property type="entry name" value="YD"/>
</dbReference>
<dbReference type="Pfam" id="PF15657">
    <property type="entry name" value="Tox-HNH-EHHH"/>
    <property type="match status" value="1"/>
</dbReference>
<dbReference type="InterPro" id="IPR050708">
    <property type="entry name" value="T6SS_VgrG/RHS"/>
</dbReference>
<dbReference type="NCBIfam" id="TIGR03696">
    <property type="entry name" value="Rhs_assc_core"/>
    <property type="match status" value="1"/>
</dbReference>
<evidence type="ECO:0000259" key="2">
    <source>
        <dbReference type="Pfam" id="PF15657"/>
    </source>
</evidence>
<sequence length="1111" mass="123610">MGPTWTCTADERLVIDAEGVLLLRADGVLLSYAHPAPGVPTMPTSGVRWPLRRSTDGTYSVSDPRSGLIRTFTPEESGARAPLTEIRDRNGHWLVFDYDYDGAPMGIRHSAGYYLKVTTSEGRITGLHLAGTGAEQPDVELVRYGYTDGHLTEVVNSSGLPLRFEYDTVGRMTAWVDRNSFRYEYAYDHLDRCVTQGGTEGHLRYRYEYSDIAPDTGLRTTRATDSLGHTTRYLVNASTQVVAEVDPLGGVTRYSRDRYDRLLSMTDPLGRTSSFEYDEHGNLITTTRPDGGQTLTSYDKRLNLPLVTVDVAGGVWRQQYNEAGNRTAAVDPSGAVTRYAHDQYGCLATITDPLGHSTKVRCDAAGLPIEVTDPCGGITRYRRDSFGRPVAITDPMGALTRLTWTVEGRLATRTDACGGTESWAYDGEGNMVRHTDAMGAVTTCEYGEFDQLTARTGPDGARYLFDHDTELRLVKVTNPDGLAWQYSYDPRGLLSTEVDFNGRGLTYHRDAAGRLAARVNGAGERIDYEYDQLGVISAKSIDGLVTTYEHDALGHLIRAISPTSELTRHYDPCGRLVSETCDGRTLTFERDATGRRTERRTPSDAVSRWSYDANGATSQLTSPAAVLNFERDLAGRETSRLVSDQLVLTNTWDLTRRLLDQTVTARAAGALDDLDLTGDRLLRRRSYQYRPDGHLAQIHDQDQGTRRFDLDDAGRVVAVHADDRSERYAYDQSGRPTAASWPASAAATGALGERAYQGTLIRRAGSLRYEYDAQGRVTLRQRVNLSRKPDTWRYTWDAEDRLIEATTPDGQIWRYCYDPLGRRAAKQRIGPDGVSVVEQTEFTWDGSTLVEQSTHAPGLPGPHIITWDHDHGRPVTQTEQISAPDTQDGIDRRFFAIVTDLIGTPTELIDEYGESAWRSRASLWGATTWPKNSTTYTPLRFPGQYFDPETRLHYNLNRFYDPEAARYVSPDPLGLRPAPDNHAYVSNPLVSTDPLGLAPCKAEAKRQALRDAGVADDAVPLDEDWVPSTDRSGKQILDENYQPVYFHQEYYETTSGDIIVYQDHYTGHSFGDPNGVGDQPPHVHVRPLDDPRNGVLPPPAEAHYYYDPSLG</sequence>
<gene>
    <name evidence="3" type="ORF">FHR34_000909</name>
</gene>
<dbReference type="InterPro" id="IPR031325">
    <property type="entry name" value="RHS_repeat"/>
</dbReference>
<reference evidence="3 4" key="1">
    <citation type="submission" date="2020-08" db="EMBL/GenBank/DDBJ databases">
        <title>Sequencing the genomes of 1000 actinobacteria strains.</title>
        <authorList>
            <person name="Klenk H.-P."/>
        </authorList>
    </citation>
    <scope>NUCLEOTIDE SEQUENCE [LARGE SCALE GENOMIC DNA]</scope>
    <source>
        <strain evidence="3 4">DSM 41654</strain>
    </source>
</reference>
<organism evidence="3 4">
    <name type="scientific">Kitasatospora kifunensis</name>
    <name type="common">Streptomyces kifunensis</name>
    <dbReference type="NCBI Taxonomy" id="58351"/>
    <lineage>
        <taxon>Bacteria</taxon>
        <taxon>Bacillati</taxon>
        <taxon>Actinomycetota</taxon>
        <taxon>Actinomycetes</taxon>
        <taxon>Kitasatosporales</taxon>
        <taxon>Streptomycetaceae</taxon>
        <taxon>Kitasatospora</taxon>
    </lineage>
</organism>
<dbReference type="NCBIfam" id="TIGR01643">
    <property type="entry name" value="YD_repeat_2x"/>
    <property type="match status" value="14"/>
</dbReference>
<protein>
    <submittedName>
        <fullName evidence="3">RHS repeat-associated protein</fullName>
    </submittedName>
</protein>
<keyword evidence="4" id="KW-1185">Reference proteome</keyword>
<comment type="caution">
    <text evidence="3">The sequence shown here is derived from an EMBL/GenBank/DDBJ whole genome shotgun (WGS) entry which is preliminary data.</text>
</comment>
<dbReference type="AlphaFoldDB" id="A0A7W7VT58"/>
<dbReference type="InterPro" id="IPR022385">
    <property type="entry name" value="Rhs_assc_core"/>
</dbReference>
<dbReference type="PANTHER" id="PTHR32305:SF15">
    <property type="entry name" value="PROTEIN RHSA-RELATED"/>
    <property type="match status" value="1"/>
</dbReference>
<dbReference type="Proteomes" id="UP000540506">
    <property type="component" value="Unassembled WGS sequence"/>
</dbReference>
<dbReference type="SUPFAM" id="SSF101908">
    <property type="entry name" value="Putative isomerase YbhE"/>
    <property type="match status" value="1"/>
</dbReference>
<dbReference type="Pfam" id="PF03527">
    <property type="entry name" value="RHS"/>
    <property type="match status" value="1"/>
</dbReference>
<dbReference type="Gene3D" id="2.180.10.10">
    <property type="entry name" value="RHS repeat-associated core"/>
    <property type="match status" value="3"/>
</dbReference>
<evidence type="ECO:0000259" key="1">
    <source>
        <dbReference type="Pfam" id="PF03527"/>
    </source>
</evidence>
<evidence type="ECO:0000313" key="4">
    <source>
        <dbReference type="Proteomes" id="UP000540506"/>
    </source>
</evidence>
<dbReference type="Pfam" id="PF05593">
    <property type="entry name" value="RHS_repeat"/>
    <property type="match status" value="7"/>
</dbReference>
<dbReference type="PANTHER" id="PTHR32305">
    <property type="match status" value="1"/>
</dbReference>
<evidence type="ECO:0000313" key="3">
    <source>
        <dbReference type="EMBL" id="MBB4921916.1"/>
    </source>
</evidence>
<name>A0A7W7VT58_KITKI</name>
<feature type="domain" description="RHS protein conserved region" evidence="1">
    <location>
        <begin position="897"/>
        <end position="928"/>
    </location>
</feature>
<dbReference type="EMBL" id="JACHJV010000001">
    <property type="protein sequence ID" value="MBB4921916.1"/>
    <property type="molecule type" value="Genomic_DNA"/>
</dbReference>